<evidence type="ECO:0000256" key="12">
    <source>
        <dbReference type="PIRSR" id="PIRSR605478-2"/>
    </source>
</evidence>
<feature type="binding site" evidence="13">
    <location>
        <position position="189"/>
    </location>
    <ligand>
        <name>thiamine diphosphate</name>
        <dbReference type="ChEBI" id="CHEBI:58937"/>
    </ligand>
</feature>
<dbReference type="InterPro" id="IPR029061">
    <property type="entry name" value="THDP-binding"/>
</dbReference>
<dbReference type="FunFam" id="3.40.50.920:FF:000003">
    <property type="entry name" value="Transketolase"/>
    <property type="match status" value="1"/>
</dbReference>
<evidence type="ECO:0000256" key="3">
    <source>
        <dbReference type="ARBA" id="ARBA00013152"/>
    </source>
</evidence>
<dbReference type="GO" id="GO:0004802">
    <property type="term" value="F:transketolase activity"/>
    <property type="evidence" value="ECO:0007669"/>
    <property type="project" value="UniProtKB-UniRule"/>
</dbReference>
<feature type="site" description="Important for catalytic activity" evidence="15">
    <location>
        <position position="30"/>
    </location>
</feature>
<proteinExistence type="inferred from homology"/>
<dbReference type="Pfam" id="PF22613">
    <property type="entry name" value="Transketolase_C_1"/>
    <property type="match status" value="1"/>
</dbReference>
<name>A0A0P6XYB5_9CHLR</name>
<dbReference type="InterPro" id="IPR049557">
    <property type="entry name" value="Transketolase_CS"/>
</dbReference>
<comment type="function">
    <text evidence="16">Catalyzes the transfer of a two-carbon ketol group from a ketose donor to an aldose acceptor, via a covalent intermediate with the cofactor thiamine pyrophosphate.</text>
</comment>
<evidence type="ECO:0000256" key="10">
    <source>
        <dbReference type="NCBIfam" id="TIGR00232"/>
    </source>
</evidence>
<evidence type="ECO:0000313" key="18">
    <source>
        <dbReference type="EMBL" id="KPL85118.1"/>
    </source>
</evidence>
<feature type="binding site" evidence="12">
    <location>
        <position position="264"/>
    </location>
    <ligand>
        <name>substrate</name>
    </ligand>
</feature>
<feature type="binding site" evidence="12">
    <location>
        <position position="386"/>
    </location>
    <ligand>
        <name>substrate</name>
    </ligand>
</feature>
<dbReference type="InterPro" id="IPR005478">
    <property type="entry name" value="Transketolase_bac-like"/>
</dbReference>
<comment type="subunit">
    <text evidence="2 16">Homodimer.</text>
</comment>
<feature type="binding site" evidence="14">
    <location>
        <position position="159"/>
    </location>
    <ligand>
        <name>Mg(2+)</name>
        <dbReference type="ChEBI" id="CHEBI:18420"/>
    </ligand>
</feature>
<dbReference type="PROSITE" id="PS00802">
    <property type="entry name" value="TRANSKETOLASE_2"/>
    <property type="match status" value="1"/>
</dbReference>
<reference evidence="18 19" key="1">
    <citation type="submission" date="2015-07" db="EMBL/GenBank/DDBJ databases">
        <title>Genome sequence of Levilinea saccharolytica DSM 16555.</title>
        <authorList>
            <person name="Hemp J."/>
            <person name="Ward L.M."/>
            <person name="Pace L.A."/>
            <person name="Fischer W.W."/>
        </authorList>
    </citation>
    <scope>NUCLEOTIDE SEQUENCE [LARGE SCALE GENOMIC DNA]</scope>
    <source>
        <strain evidence="18 19">KIBI-1</strain>
    </source>
</reference>
<evidence type="ECO:0000256" key="1">
    <source>
        <dbReference type="ARBA" id="ARBA00007131"/>
    </source>
</evidence>
<dbReference type="PROSITE" id="PS00801">
    <property type="entry name" value="TRANSKETOLASE_1"/>
    <property type="match status" value="1"/>
</dbReference>
<feature type="binding site" evidence="13">
    <location>
        <position position="160"/>
    </location>
    <ligand>
        <name>thiamine diphosphate</name>
        <dbReference type="ChEBI" id="CHEBI:58937"/>
    </ligand>
</feature>
<dbReference type="PANTHER" id="PTHR43522">
    <property type="entry name" value="TRANSKETOLASE"/>
    <property type="match status" value="1"/>
</dbReference>
<evidence type="ECO:0000256" key="5">
    <source>
        <dbReference type="ARBA" id="ARBA00022679"/>
    </source>
</evidence>
<dbReference type="InterPro" id="IPR005474">
    <property type="entry name" value="Transketolase_N"/>
</dbReference>
<evidence type="ECO:0000256" key="2">
    <source>
        <dbReference type="ARBA" id="ARBA00011738"/>
    </source>
</evidence>
<feature type="binding site" evidence="12">
    <location>
        <position position="359"/>
    </location>
    <ligand>
        <name>substrate</name>
    </ligand>
</feature>
<dbReference type="GO" id="GO:0006098">
    <property type="term" value="P:pentose-phosphate shunt"/>
    <property type="evidence" value="ECO:0007669"/>
    <property type="project" value="TreeGrafter"/>
</dbReference>
<feature type="binding site" evidence="13">
    <location>
        <position position="70"/>
    </location>
    <ligand>
        <name>thiamine diphosphate</name>
        <dbReference type="ChEBI" id="CHEBI:58937"/>
    </ligand>
</feature>
<evidence type="ECO:0000256" key="4">
    <source>
        <dbReference type="ARBA" id="ARBA00016662"/>
    </source>
</evidence>
<dbReference type="Gene3D" id="3.40.50.920">
    <property type="match status" value="1"/>
</dbReference>
<keyword evidence="8 13" id="KW-0786">Thiamine pyrophosphate</keyword>
<evidence type="ECO:0000256" key="8">
    <source>
        <dbReference type="ARBA" id="ARBA00023052"/>
    </source>
</evidence>
<dbReference type="NCBIfam" id="TIGR00232">
    <property type="entry name" value="tktlase_bact"/>
    <property type="match status" value="1"/>
</dbReference>
<comment type="cofactor">
    <cofactor evidence="16">
        <name>Mg(2+)</name>
        <dbReference type="ChEBI" id="CHEBI:18420"/>
    </cofactor>
    <cofactor evidence="16">
        <name>Ca(2+)</name>
        <dbReference type="ChEBI" id="CHEBI:29108"/>
    </cofactor>
    <cofactor evidence="16">
        <name>Mn(2+)</name>
        <dbReference type="ChEBI" id="CHEBI:29035"/>
    </cofactor>
    <cofactor evidence="16">
        <name>Co(2+)</name>
        <dbReference type="ChEBI" id="CHEBI:48828"/>
    </cofactor>
    <text evidence="16">Binds 1 Mg(2+) ion per subunit. Can also utilize other divalent metal cations, such as Ca(2+), Mn(2+) and Co(2+).</text>
</comment>
<dbReference type="Gene3D" id="3.40.50.970">
    <property type="match status" value="2"/>
</dbReference>
<dbReference type="InterPro" id="IPR009014">
    <property type="entry name" value="Transketo_C/PFOR_II"/>
</dbReference>
<dbReference type="SUPFAM" id="SSF52922">
    <property type="entry name" value="TK C-terminal domain-like"/>
    <property type="match status" value="1"/>
</dbReference>
<feature type="binding site" evidence="14">
    <location>
        <position position="189"/>
    </location>
    <ligand>
        <name>Mg(2+)</name>
        <dbReference type="ChEBI" id="CHEBI:18420"/>
    </ligand>
</feature>
<dbReference type="AlphaFoldDB" id="A0A0P6XYB5"/>
<dbReference type="OrthoDB" id="8732661at2"/>
<dbReference type="EC" id="2.2.1.1" evidence="3 10"/>
<dbReference type="FunFam" id="3.40.50.970:FF:000004">
    <property type="entry name" value="Transketolase"/>
    <property type="match status" value="1"/>
</dbReference>
<feature type="domain" description="Transketolase-like pyrimidine-binding" evidence="17">
    <location>
        <begin position="356"/>
        <end position="527"/>
    </location>
</feature>
<keyword evidence="19" id="KW-1185">Reference proteome</keyword>
<feature type="binding site" evidence="12">
    <location>
        <position position="475"/>
    </location>
    <ligand>
        <name>substrate</name>
    </ligand>
</feature>
<keyword evidence="16" id="KW-0106">Calcium</keyword>
<comment type="cofactor">
    <cofactor evidence="13">
        <name>thiamine diphosphate</name>
        <dbReference type="ChEBI" id="CHEBI:58937"/>
    </cofactor>
    <text evidence="13">Binds 1 thiamine pyrophosphate per subunit. During the reaction, the substrate forms a covalent intermediate with the cofactor.</text>
</comment>
<evidence type="ECO:0000313" key="19">
    <source>
        <dbReference type="Proteomes" id="UP000050501"/>
    </source>
</evidence>
<dbReference type="Pfam" id="PF00456">
    <property type="entry name" value="Transketolase_N"/>
    <property type="match status" value="1"/>
</dbReference>
<comment type="caution">
    <text evidence="18">The sequence shown here is derived from an EMBL/GenBank/DDBJ whole genome shotgun (WGS) entry which is preliminary data.</text>
</comment>
<dbReference type="GO" id="GO:0046872">
    <property type="term" value="F:metal ion binding"/>
    <property type="evidence" value="ECO:0007669"/>
    <property type="project" value="UniProtKB-KW"/>
</dbReference>
<evidence type="ECO:0000256" key="9">
    <source>
        <dbReference type="ARBA" id="ARBA00049473"/>
    </source>
</evidence>
<dbReference type="SMART" id="SM00861">
    <property type="entry name" value="Transket_pyr"/>
    <property type="match status" value="1"/>
</dbReference>
<dbReference type="STRING" id="229921.ADN01_07050"/>
<feature type="binding site" evidence="12">
    <location>
        <position position="522"/>
    </location>
    <ligand>
        <name>substrate</name>
    </ligand>
</feature>
<dbReference type="CDD" id="cd02012">
    <property type="entry name" value="TPP_TK"/>
    <property type="match status" value="1"/>
</dbReference>
<evidence type="ECO:0000256" key="15">
    <source>
        <dbReference type="PIRSR" id="PIRSR605478-5"/>
    </source>
</evidence>
<dbReference type="PATRIC" id="fig|229921.5.peg.2299"/>
<sequence length="672" mass="73162">MTDPKEIQQRAVQTIRFLAADGVQNANSGHPGLPMGTAAMAYTIWTRHLHFNPQNPQWANRDRFVLSGGHGSMLLYSLLHLTGFAVSLDDLMHFRQWGSITPGHPEVGQTPGVEVTTGPLGQGFANGVGMALAEAHLAATFNTPENPIIDHYVYAIVTDGDLMEGVTAEAASLAGHLQLGKLIYLYDDNRISIDGSTELSFTEDRGARFQAYGWQVLHVEDGNDVEALDQAIQAAKADPRPSLIICRTHIGYGLPTRQDTSKAHGEPPGDEELNAAKSRVGWPEEPRFFIPEDVLAHFRQALERGAQWEKAWNQQFAAYKKQDPQKAAELQRRLQGELPAGWDQDLPVFPADPKGMATRAASGKVLNALAARLPELVSGSADLTPSNNTWLANTHAIQPGAYDGRYVHYGVREHAMGSILNGITLHKGLIALGGTFLVFADYNRPAIRLSALSHLPTIWLFTHDSIGLGEDGPTHQPVEQLAALRAIPNLNVIRPADANETAEAWAAAIRRRNGPTLLALTRQNVPTLDRERFSSASGLHRGAYVLADLGDMAPQIILMASGSEVSLIIEAGEQLAAEGYGVRLVSFPSWELFEAQDSDYQKHVLPRNIEPRLAVEAGIKMGWERYTGQKGAVVSIDTFGASAPAKKLFEEYGLTAANVVTQAHQLLGFIEN</sequence>
<feature type="binding site" evidence="13">
    <location>
        <position position="264"/>
    </location>
    <ligand>
        <name>thiamine diphosphate</name>
        <dbReference type="ChEBI" id="CHEBI:58937"/>
    </ligand>
</feature>
<evidence type="ECO:0000259" key="17">
    <source>
        <dbReference type="SMART" id="SM00861"/>
    </source>
</evidence>
<dbReference type="InterPro" id="IPR020826">
    <property type="entry name" value="Transketolase_BS"/>
</dbReference>
<dbReference type="EMBL" id="LGCM01000027">
    <property type="protein sequence ID" value="KPL85118.1"/>
    <property type="molecule type" value="Genomic_DNA"/>
</dbReference>
<comment type="catalytic activity">
    <reaction evidence="9 16">
        <text>D-sedoheptulose 7-phosphate + D-glyceraldehyde 3-phosphate = aldehydo-D-ribose 5-phosphate + D-xylulose 5-phosphate</text>
        <dbReference type="Rhea" id="RHEA:10508"/>
        <dbReference type="ChEBI" id="CHEBI:57483"/>
        <dbReference type="ChEBI" id="CHEBI:57737"/>
        <dbReference type="ChEBI" id="CHEBI:58273"/>
        <dbReference type="ChEBI" id="CHEBI:59776"/>
        <dbReference type="EC" id="2.2.1.1"/>
    </reaction>
</comment>
<feature type="binding site" evidence="12">
    <location>
        <position position="471"/>
    </location>
    <ligand>
        <name>substrate</name>
    </ligand>
</feature>
<protein>
    <recommendedName>
        <fullName evidence="4 10">Transketolase</fullName>
        <ecNumber evidence="3 10">2.2.1.1</ecNumber>
    </recommendedName>
</protein>
<feature type="binding site" evidence="14">
    <location>
        <position position="191"/>
    </location>
    <ligand>
        <name>Mg(2+)</name>
        <dbReference type="ChEBI" id="CHEBI:18420"/>
    </ligand>
</feature>
<dbReference type="SUPFAM" id="SSF52518">
    <property type="entry name" value="Thiamin diphosphate-binding fold (THDP-binding)"/>
    <property type="match status" value="2"/>
</dbReference>
<comment type="cofactor">
    <cofactor evidence="14">
        <name>Mg(2+)</name>
        <dbReference type="ChEBI" id="CHEBI:18420"/>
    </cofactor>
    <text evidence="14">Binds 1 Mg(2+) ion per subunit. Can also utilize other divalent metal cations, such as Ca(2+), Mn(2+) and Co(2+).</text>
</comment>
<accession>A0A0P6XYB5</accession>
<feature type="binding site" evidence="13">
    <location>
        <begin position="118"/>
        <end position="120"/>
    </location>
    <ligand>
        <name>thiamine diphosphate</name>
        <dbReference type="ChEBI" id="CHEBI:58937"/>
    </ligand>
</feature>
<feature type="site" description="Important for catalytic activity" evidence="15">
    <location>
        <position position="264"/>
    </location>
</feature>
<comment type="similarity">
    <text evidence="1 16">Belongs to the transketolase family.</text>
</comment>
<feature type="binding site" evidence="13">
    <location>
        <position position="439"/>
    </location>
    <ligand>
        <name>thiamine diphosphate</name>
        <dbReference type="ChEBI" id="CHEBI:58937"/>
    </ligand>
</feature>
<dbReference type="CDD" id="cd07033">
    <property type="entry name" value="TPP_PYR_DXS_TK_like"/>
    <property type="match status" value="1"/>
</dbReference>
<gene>
    <name evidence="18" type="ORF">ADN01_07050</name>
</gene>
<keyword evidence="7 14" id="KW-0460">Magnesium</keyword>
<evidence type="ECO:0000256" key="11">
    <source>
        <dbReference type="PIRSR" id="PIRSR605478-1"/>
    </source>
</evidence>
<dbReference type="PANTHER" id="PTHR43522:SF2">
    <property type="entry name" value="TRANSKETOLASE 1-RELATED"/>
    <property type="match status" value="1"/>
</dbReference>
<evidence type="ECO:0000256" key="16">
    <source>
        <dbReference type="RuleBase" id="RU004996"/>
    </source>
</evidence>
<dbReference type="InterPro" id="IPR033247">
    <property type="entry name" value="Transketolase_fam"/>
</dbReference>
<evidence type="ECO:0000256" key="7">
    <source>
        <dbReference type="ARBA" id="ARBA00022842"/>
    </source>
</evidence>
<evidence type="ECO:0000256" key="13">
    <source>
        <dbReference type="PIRSR" id="PIRSR605478-3"/>
    </source>
</evidence>
<organism evidence="18 19">
    <name type="scientific">Levilinea saccharolytica</name>
    <dbReference type="NCBI Taxonomy" id="229921"/>
    <lineage>
        <taxon>Bacteria</taxon>
        <taxon>Bacillati</taxon>
        <taxon>Chloroflexota</taxon>
        <taxon>Anaerolineae</taxon>
        <taxon>Anaerolineales</taxon>
        <taxon>Anaerolineaceae</taxon>
        <taxon>Levilinea</taxon>
    </lineage>
</organism>
<dbReference type="Proteomes" id="UP000050501">
    <property type="component" value="Unassembled WGS sequence"/>
</dbReference>
<dbReference type="InterPro" id="IPR055152">
    <property type="entry name" value="Transketolase-like_C_2"/>
</dbReference>
<dbReference type="RefSeq" id="WP_062418605.1">
    <property type="nucleotide sequence ID" value="NZ_DF967974.1"/>
</dbReference>
<keyword evidence="6 14" id="KW-0479">Metal-binding</keyword>
<dbReference type="FunFam" id="3.40.50.970:FF:000003">
    <property type="entry name" value="Transketolase"/>
    <property type="match status" value="1"/>
</dbReference>
<dbReference type="GO" id="GO:0005829">
    <property type="term" value="C:cytosol"/>
    <property type="evidence" value="ECO:0007669"/>
    <property type="project" value="TreeGrafter"/>
</dbReference>
<evidence type="ECO:0000256" key="14">
    <source>
        <dbReference type="PIRSR" id="PIRSR605478-4"/>
    </source>
</evidence>
<dbReference type="InterPro" id="IPR005475">
    <property type="entry name" value="Transketolase-like_Pyr-bd"/>
</dbReference>
<evidence type="ECO:0000256" key="6">
    <source>
        <dbReference type="ARBA" id="ARBA00022723"/>
    </source>
</evidence>
<dbReference type="Pfam" id="PF02779">
    <property type="entry name" value="Transket_pyr"/>
    <property type="match status" value="1"/>
</dbReference>
<feature type="binding site" evidence="12">
    <location>
        <position position="463"/>
    </location>
    <ligand>
        <name>substrate</name>
    </ligand>
</feature>
<feature type="binding site" evidence="12">
    <location>
        <position position="30"/>
    </location>
    <ligand>
        <name>substrate</name>
    </ligand>
</feature>
<feature type="active site" description="Proton donor" evidence="11">
    <location>
        <position position="413"/>
    </location>
</feature>
<keyword evidence="5 16" id="KW-0808">Transferase</keyword>